<gene>
    <name evidence="1" type="ORF">F5144DRAFT_558707</name>
</gene>
<accession>A0ACB7PPQ3</accession>
<organism evidence="1 2">
    <name type="scientific">Chaetomium tenue</name>
    <dbReference type="NCBI Taxonomy" id="1854479"/>
    <lineage>
        <taxon>Eukaryota</taxon>
        <taxon>Fungi</taxon>
        <taxon>Dikarya</taxon>
        <taxon>Ascomycota</taxon>
        <taxon>Pezizomycotina</taxon>
        <taxon>Sordariomycetes</taxon>
        <taxon>Sordariomycetidae</taxon>
        <taxon>Sordariales</taxon>
        <taxon>Chaetomiaceae</taxon>
        <taxon>Chaetomium</taxon>
    </lineage>
</organism>
<proteinExistence type="predicted"/>
<evidence type="ECO:0000313" key="1">
    <source>
        <dbReference type="EMBL" id="KAH6651184.1"/>
    </source>
</evidence>
<dbReference type="EMBL" id="JAGIZQ010000001">
    <property type="protein sequence ID" value="KAH6651184.1"/>
    <property type="molecule type" value="Genomic_DNA"/>
</dbReference>
<evidence type="ECO:0000313" key="2">
    <source>
        <dbReference type="Proteomes" id="UP000724584"/>
    </source>
</evidence>
<reference evidence="1 2" key="1">
    <citation type="journal article" date="2021" name="Nat. Commun.">
        <title>Genetic determinants of endophytism in the Arabidopsis root mycobiome.</title>
        <authorList>
            <person name="Mesny F."/>
            <person name="Miyauchi S."/>
            <person name="Thiergart T."/>
            <person name="Pickel B."/>
            <person name="Atanasova L."/>
            <person name="Karlsson M."/>
            <person name="Huettel B."/>
            <person name="Barry K.W."/>
            <person name="Haridas S."/>
            <person name="Chen C."/>
            <person name="Bauer D."/>
            <person name="Andreopoulos W."/>
            <person name="Pangilinan J."/>
            <person name="LaButti K."/>
            <person name="Riley R."/>
            <person name="Lipzen A."/>
            <person name="Clum A."/>
            <person name="Drula E."/>
            <person name="Henrissat B."/>
            <person name="Kohler A."/>
            <person name="Grigoriev I.V."/>
            <person name="Martin F.M."/>
            <person name="Hacquard S."/>
        </authorList>
    </citation>
    <scope>NUCLEOTIDE SEQUENCE [LARGE SCALE GENOMIC DNA]</scope>
    <source>
        <strain evidence="1 2">MPI-SDFR-AT-0079</strain>
    </source>
</reference>
<comment type="caution">
    <text evidence="1">The sequence shown here is derived from an EMBL/GenBank/DDBJ whole genome shotgun (WGS) entry which is preliminary data.</text>
</comment>
<dbReference type="Proteomes" id="UP000724584">
    <property type="component" value="Unassembled WGS sequence"/>
</dbReference>
<sequence>MARRQCHTHNQPVIVLIFCQLPSTESATSHRHSTPPRTAFRHEQQTSSVPCQLTHTSTSNASPNGTLRGNISRPYPPLPIHEPTTTVHAKYIRYIHGTSLGKHRQGKPKKARVISANPSHTLRSPDAGRSHNLEGNPAGSTPPKGRSSINKGGDMAAWGGGVKVKSRRTEPNQQHEADPP</sequence>
<keyword evidence="2" id="KW-1185">Reference proteome</keyword>
<protein>
    <submittedName>
        <fullName evidence="1">Uncharacterized protein</fullName>
    </submittedName>
</protein>
<name>A0ACB7PPQ3_9PEZI</name>